<dbReference type="InParanoid" id="A0A2T0H059"/>
<dbReference type="Gene3D" id="2.60.120.200">
    <property type="match status" value="3"/>
</dbReference>
<dbReference type="NCBIfam" id="NF033679">
    <property type="entry name" value="DNRLRE_dom"/>
    <property type="match status" value="1"/>
</dbReference>
<dbReference type="CDD" id="cd00110">
    <property type="entry name" value="LamG"/>
    <property type="match status" value="3"/>
</dbReference>
<dbReference type="Pfam" id="PF20148">
    <property type="entry name" value="DUF6531"/>
    <property type="match status" value="1"/>
</dbReference>
<feature type="region of interest" description="Disordered" evidence="2">
    <location>
        <begin position="1524"/>
        <end position="1547"/>
    </location>
</feature>
<sequence length="3623" mass="389828">MTQDEPDGRSSLSARIGVLLLATAVLTGLVNVPPWLPSAAAEGEIPQQEQGTAAGRSHRVPGEATTESDPGGQSHNAPPAEGLPSEERPPAPELEQQLPERTQVRVGRPPSASTEGFDPETSRELRSQRSAKTQTFANADGTRTLRVYQSRKFAETSDGELRPVDLSLERDGDTWRTRNDSQTTIFAEAADSSEIASLGMPDGTTLGFGVSRAAEVTAEVSDNAATYPAIRPESDLELRATPVGIKETLVLHSAEAPTTWEFPMNIGGLTPRLHEGAVLLEDSSGEVRHVIPPGYMVDSDVHPRSGEGTRSDGVTYELAGTSEQPVLRVSLDEQWLSAPERVFPVKVDPSVVGKDADGTTYVQSPYTSDYSGEPNLSVGTYNGGTNKAAAFLKFDSVSSELAGNYVLGARLRMFETWSYSCDPRPVTVHPITEPWSVSGNKSYPGPAVGGEIARKSFAYGYNDSCGSQWVDIPLGDAGRKLVHGWTHGQANHGLAVKASETDSRGWKKFASAASANPPYLEITYTPYWAEYELGSMSPVVTTTDDGAMRVTVTNRGRDTWTPDNSYKLGYRLWDGQGNELPAGSTTWTELPRKVAPGQSATFEARIKSLPPGDYTLRWDMDHYGTTRFSWDGVPMSAPVRFTVPNQPPVVDSMSPPSDYNAAVLTPTLALSGHDQDEHPGDGLRYRFKVCSGPGQGSGEDCFGSGWQDSPVWSVPEGELTWGENYVWYGRVGDGEVNSPWTQGSYLSTRVAQPPVTSHLSTGDEVGGNVDPGVGNFAQVETDAEVAAVGPELAVRRSYNSLDPRGELTFGAGWSTRWDAQVVPDEDGSGSVVVTFPSGQQARYGLKPGGGYATPAGRTATLVRTDTDGWTLRTKNGFRYEFDAGGRLTGVVDAAGRQQRLSYTSGRLSEVTDVTSGRSLRFTWSDGHVTEVTTAPEPELTWYYHYDGDRLTRVCDPTGACDNYTYTESSHYRAVTLDANPRAYWRLSEQSGDAVHSEVPGHWASKEATSVDLTRGRPGPVSGASTTASGFNGSSSHVRLPDDLVRNSQYLAVELWFRTSGSDGEMLFSTGYDRPGASDPSDGAMPVLYVGTDGKLYGHFWNGKVDGIASSEAVNDGQWHHVVLSGARDTQTLYLDGAEVGTQSGRIANIDPYNQVGAGWFNGRGWPAAPSSTWDYFDGDIAEVALYHHPVGSKVVAEHHAARAATDQLTSIRRPGGSYAAEVSYDPATARVTEYTDSDGGTWQVSSPTSEGDGFRYGETVTDSRPDAFWRLDESEGAVAGSDPALRRAEYHATRRTAGPFPDSGARSFDGTSSYVRLPDNTLTGRKRLSVEMWFRTSSQDGGVLFSTGNNRPGDENPSGGAMPVLYVGTDGKLHGHFWNNETSGAVSSAAVNDGQWHHVLLSGSRNTQTLYLDGSAVDTLSGGIRNIDPYGYVGTGLLNGLDWPAAPSGTWGYFEGEISRVALYPYGVSGSDARQHHEAGNAAEYRSALREENVHTLWTFDDPAESTHADSAHALSEASYHGVTRNVEPPMRGSSAGGFDGTSSYVRLPNSQARGRTRLAVEMWFRTSSSEGGVLYATGNDVPGDENPSGGAMPVLYVGTDGKLYGHFWNEKTEGITTDGVVNDGQWHHVVLSGEGDGQKLYLDGELVGSQQGTLYNLDRFDFVGVGQMKGRSWPAESGEVWSHFDGSIGEVAFYHRPLDSASVADHYSAKNAATAVRVTGPAEGVRTYTYDPNSGGRTVSVTNADGATKVFGYDTGGFVNRITDANGNTTRIVNDEYGNRLSRTECRTSGTEACHTSYRSYYRNPDDPLDPRNNRVTEFRDARSESGSDDRYLTTYSYTADGKLTSTSEPGNTGGAERTTTRSYTTGDEPAPDGGTQPPGLLASETDPAGNTTSYTYTSSGDLARVTDPAGLVTEYSYDGLGRKTAETQISDSEPDGLTTTFSYDGASRLVEKVGPATENAVTGERHQRRVRHTYNGDGSVAETTVDDVLGTDPARTTGYAYDNRGRLLEVTDPEGGVTRTEYDAFGKVVRRLTPVGTEYTYTYTKARHQLATITVSDFTGDGSEPHDVVLESRAYDPAGRLARVTDAMGRTTAYTYYADDKVATKRLLDYEDPETGETRDLLLRRYEYLGDGSESLVVRGDGRYSTSTEYDPAGRAVRSTDREGDRVLRSTETSYDPVGNPLEIVERNPRGEITRHAENSYDPMGRRVSHTVHTGEETLVSKSNRDQRGLVTSTVDPRGTAQGADPAAFTTEYEYDALGRRVTVTEPPVQVESEGNPAERARPVTTIGYNTFGEVVRRRDPNGNVTSRRYDKAGRPVSLTQPDYTPPGASEPITATTRMSYDAAGRMTSRTDALGNTTEFAYDELGNLVRRTQPARQGETEGGVWSATYDPLGERLSVTDVTGAERHHTYDKLGRRITSTVVERVPQPTRNLTTRFTYDELGNPASVTTPTGLTTTYEHDDLGNPLSMTDPAGNTTTTEYNAQGKPVSVTEPSGVTTTYEYDLAGRMVSTSDLNASGEQVRTRSFGYDRAGNLVRSTDAHGASTTRSFDALNRLRSVTRPVSEGEEITTSYGYDAAGNVTRATDGNGNATVFTVNAWNMAESTIEPATERFPEAADRTYTTVYDALGRVKREIQPGGVTVSKSYDALGNLVGESGSGAEGSTPDRTFEYDRAGRMTSASVSGHTNTFSYDDRGNLVATSGPSGESSFSYDDEGRIESSTTAAGETVFGYDAAGRLATARDPLTGITASYGYDEAGRRSSVDYGSQGIRREYGYDELGRLSSDVFRGADGSVTAELSYTYDVEDRLVTRKSSTPSETTTSHYTYDAAGRITSWDNGAELTEYSWDDAGNLVSAGGEQAVFDERNRLLSRGDTEFEYSPRGTVTARTTGGTTTDVRFNAYGEMTADGGKSYEYDALNRLVTAGQRSLSYVGDSLMVASDGRSEYSYTPDGGALGVAEGDSAGIAVTNQHTDLVGTVSPADGSVSGWRSFSPFGEVSRRQGSQPDLGFQGQFTDSDSGKVNMGARWYRPSTGTFTSRDTADLDPTSTTDANRYAYAGGNPLTRVDPQGYFWGEVWNAAKELSGYNDAKRCLNGSWAGCAWTAANFTPFGKIAKGVKTAYKGYKTWRRGRKAGKAADDVPSRSKVSRGGGKKSKGGGKKSRTRGKSGRGVGKSVVRTGGRAAVVNAGSSVGGTVSRAAINRARQAAREAARRAARRQRVRDDALTRHSRPDPSKTISDSVRRRLDELDTQDPVDLGVLAADAASGDSSGEESAGFVPDVLGAVGGLSRRGGASRPGSKTDLPDGGSAPLPGSSGSGGKCTPNSFVPGTEVVLADGSREVIEEVELGDRVLATDPETGETEAKRVTATITGEGQKRLVEVTVDVDGDRGGDTESVTATAEHPFWVPDRDEWVDAADLRAGDRVRTAEGEQLLVTGIRTWTALQRVHNLTVDDSHTYYVDLDGREALVHNVNQQCWPDGGRVRYGDLDSENRATGMTARVSKGMLPDSEGSKANQRINPPGFIDGNPRRDGGYGHARGHLLANKLGGSGDIPENLTTLYQRPVNNSVMRRYERQIGNAVRSGVGPVVYRVRPVYKGSNGMPEGVTMMARDASGNTVLPPVTVLNRLP</sequence>
<dbReference type="SUPFAM" id="SSF49899">
    <property type="entry name" value="Concanavalin A-like lectins/glucanases"/>
    <property type="match status" value="3"/>
</dbReference>
<dbReference type="Gene3D" id="2.170.16.10">
    <property type="entry name" value="Hedgehog/Intein (Hint) domain"/>
    <property type="match status" value="1"/>
</dbReference>
<keyword evidence="1" id="KW-0677">Repeat</keyword>
<dbReference type="STRING" id="1050202.GCA_000384035_00743"/>
<feature type="compositionally biased region" description="Basic and acidic residues" evidence="2">
    <location>
        <begin position="3217"/>
        <end position="3230"/>
    </location>
</feature>
<dbReference type="Gene3D" id="2.60.40.10">
    <property type="entry name" value="Immunoglobulins"/>
    <property type="match status" value="1"/>
</dbReference>
<dbReference type="InterPro" id="IPR006530">
    <property type="entry name" value="YD"/>
</dbReference>
<accession>A0A2T0H059</accession>
<feature type="compositionally biased region" description="Polar residues" evidence="2">
    <location>
        <begin position="1022"/>
        <end position="1033"/>
    </location>
</feature>
<feature type="compositionally biased region" description="Polar residues" evidence="2">
    <location>
        <begin position="65"/>
        <end position="76"/>
    </location>
</feature>
<evidence type="ECO:0000256" key="2">
    <source>
        <dbReference type="SAM" id="MobiDB-lite"/>
    </source>
</evidence>
<proteinExistence type="predicted"/>
<name>A0A2T0H059_ACTMO</name>
<dbReference type="Pfam" id="PF13930">
    <property type="entry name" value="Endonuclea_NS_2"/>
    <property type="match status" value="1"/>
</dbReference>
<feature type="region of interest" description="Disordered" evidence="2">
    <location>
        <begin position="3284"/>
        <end position="3320"/>
    </location>
</feature>
<keyword evidence="6" id="KW-1185">Reference proteome</keyword>
<keyword evidence="3" id="KW-0812">Transmembrane</keyword>
<feature type="region of interest" description="Disordered" evidence="2">
    <location>
        <begin position="2443"/>
        <end position="2495"/>
    </location>
</feature>
<dbReference type="PANTHER" id="PTHR32305:SF15">
    <property type="entry name" value="PROTEIN RHSA-RELATED"/>
    <property type="match status" value="1"/>
</dbReference>
<dbReference type="InterPro" id="IPR013783">
    <property type="entry name" value="Ig-like_fold"/>
</dbReference>
<feature type="region of interest" description="Disordered" evidence="2">
    <location>
        <begin position="3127"/>
        <end position="3174"/>
    </location>
</feature>
<dbReference type="Pfam" id="PF05593">
    <property type="entry name" value="RHS_repeat"/>
    <property type="match status" value="9"/>
</dbReference>
<dbReference type="CDD" id="cd00081">
    <property type="entry name" value="Hint"/>
    <property type="match status" value="1"/>
</dbReference>
<organism evidence="5 6">
    <name type="scientific">Actinopolyspora mortivallis</name>
    <dbReference type="NCBI Taxonomy" id="33906"/>
    <lineage>
        <taxon>Bacteria</taxon>
        <taxon>Bacillati</taxon>
        <taxon>Actinomycetota</taxon>
        <taxon>Actinomycetes</taxon>
        <taxon>Actinopolysporales</taxon>
        <taxon>Actinopolysporaceae</taxon>
        <taxon>Actinopolyspora</taxon>
    </lineage>
</organism>
<dbReference type="PANTHER" id="PTHR32305">
    <property type="match status" value="1"/>
</dbReference>
<dbReference type="PROSITE" id="PS50817">
    <property type="entry name" value="INTEIN_N_TER"/>
    <property type="match status" value="1"/>
</dbReference>
<keyword evidence="3" id="KW-0472">Membrane</keyword>
<feature type="compositionally biased region" description="Basic residues" evidence="2">
    <location>
        <begin position="3147"/>
        <end position="3164"/>
    </location>
</feature>
<feature type="compositionally biased region" description="Polar residues" evidence="2">
    <location>
        <begin position="2447"/>
        <end position="2458"/>
    </location>
</feature>
<dbReference type="InterPro" id="IPR022385">
    <property type="entry name" value="Rhs_assc_core"/>
</dbReference>
<dbReference type="InterPro" id="IPR050708">
    <property type="entry name" value="T6SS_VgrG/RHS"/>
</dbReference>
<keyword evidence="3" id="KW-1133">Transmembrane helix</keyword>
<dbReference type="Pfam" id="PF07591">
    <property type="entry name" value="PT-HINT"/>
    <property type="match status" value="1"/>
</dbReference>
<feature type="compositionally biased region" description="Low complexity" evidence="2">
    <location>
        <begin position="3300"/>
        <end position="3310"/>
    </location>
</feature>
<feature type="compositionally biased region" description="Polar residues" evidence="2">
    <location>
        <begin position="2474"/>
        <end position="2483"/>
    </location>
</feature>
<reference evidence="5 6" key="1">
    <citation type="submission" date="2018-03" db="EMBL/GenBank/DDBJ databases">
        <title>Actinopolyspora mortivallis from Sahara, screening for active biomolecules.</title>
        <authorList>
            <person name="Selama O."/>
            <person name="Wellington E.M.H."/>
            <person name="Hacene H."/>
        </authorList>
    </citation>
    <scope>NUCLEOTIDE SEQUENCE [LARGE SCALE GENOMIC DNA]</scope>
    <source>
        <strain evidence="5 6">M5A</strain>
    </source>
</reference>
<dbReference type="InterPro" id="IPR001791">
    <property type="entry name" value="Laminin_G"/>
</dbReference>
<protein>
    <submittedName>
        <fullName evidence="5">Type IV secretion protein Rhs</fullName>
    </submittedName>
</protein>
<evidence type="ECO:0000313" key="5">
    <source>
        <dbReference type="EMBL" id="PRW64745.1"/>
    </source>
</evidence>
<feature type="region of interest" description="Disordered" evidence="2">
    <location>
        <begin position="3205"/>
        <end position="3246"/>
    </location>
</feature>
<feature type="transmembrane region" description="Helical" evidence="3">
    <location>
        <begin position="12"/>
        <end position="36"/>
    </location>
</feature>
<feature type="region of interest" description="Disordered" evidence="2">
    <location>
        <begin position="43"/>
        <end position="142"/>
    </location>
</feature>
<dbReference type="RefSeq" id="WP_106112320.1">
    <property type="nucleotide sequence ID" value="NZ_PVSR01000002.1"/>
</dbReference>
<dbReference type="InterPro" id="IPR036844">
    <property type="entry name" value="Hint_dom_sf"/>
</dbReference>
<dbReference type="EMBL" id="PVSR01000002">
    <property type="protein sequence ID" value="PRW64745.1"/>
    <property type="molecule type" value="Genomic_DNA"/>
</dbReference>
<dbReference type="InterPro" id="IPR013320">
    <property type="entry name" value="ConA-like_dom_sf"/>
</dbReference>
<dbReference type="SMART" id="SM00306">
    <property type="entry name" value="HintN"/>
    <property type="match status" value="1"/>
</dbReference>
<dbReference type="InterPro" id="IPR003587">
    <property type="entry name" value="Hint_dom_N"/>
</dbReference>
<evidence type="ECO:0000313" key="6">
    <source>
        <dbReference type="Proteomes" id="UP000239352"/>
    </source>
</evidence>
<dbReference type="Pfam" id="PF13385">
    <property type="entry name" value="Laminin_G_3"/>
    <property type="match status" value="3"/>
</dbReference>
<feature type="compositionally biased region" description="Polar residues" evidence="2">
    <location>
        <begin position="128"/>
        <end position="137"/>
    </location>
</feature>
<dbReference type="InterPro" id="IPR044929">
    <property type="entry name" value="DNA/RNA_non-sp_Endonuclease_sf"/>
</dbReference>
<dbReference type="InterPro" id="IPR045351">
    <property type="entry name" value="DUF6531"/>
</dbReference>
<feature type="compositionally biased region" description="Polar residues" evidence="2">
    <location>
        <begin position="1842"/>
        <end position="1852"/>
    </location>
</feature>
<feature type="compositionally biased region" description="Polar residues" evidence="2">
    <location>
        <begin position="1238"/>
        <end position="1249"/>
    </location>
</feature>
<evidence type="ECO:0000259" key="4">
    <source>
        <dbReference type="PROSITE" id="PS50025"/>
    </source>
</evidence>
<dbReference type="InterPro" id="IPR044927">
    <property type="entry name" value="Endonuclea_NS_2"/>
</dbReference>
<dbReference type="Gene3D" id="2.180.10.10">
    <property type="entry name" value="RHS repeat-associated core"/>
    <property type="match status" value="5"/>
</dbReference>
<dbReference type="PROSITE" id="PS50025">
    <property type="entry name" value="LAM_G_DOMAIN"/>
    <property type="match status" value="2"/>
</dbReference>
<feature type="domain" description="Laminin G" evidence="4">
    <location>
        <begin position="1304"/>
        <end position="1487"/>
    </location>
</feature>
<feature type="region of interest" description="Disordered" evidence="2">
    <location>
        <begin position="2691"/>
        <end position="2717"/>
    </location>
</feature>
<dbReference type="SMART" id="SM00282">
    <property type="entry name" value="LamG"/>
    <property type="match status" value="3"/>
</dbReference>
<feature type="domain" description="Laminin G" evidence="4">
    <location>
        <begin position="1535"/>
        <end position="1717"/>
    </location>
</feature>
<dbReference type="Pfam" id="PF25023">
    <property type="entry name" value="TEN_YD-shell"/>
    <property type="match status" value="1"/>
</dbReference>
<dbReference type="GO" id="GO:0005975">
    <property type="term" value="P:carbohydrate metabolic process"/>
    <property type="evidence" value="ECO:0007669"/>
    <property type="project" value="UniProtKB-ARBA"/>
</dbReference>
<dbReference type="InterPro" id="IPR056823">
    <property type="entry name" value="TEN-like_YD-shell"/>
</dbReference>
<dbReference type="InterPro" id="IPR031325">
    <property type="entry name" value="RHS_repeat"/>
</dbReference>
<feature type="compositionally biased region" description="Polar residues" evidence="2">
    <location>
        <begin position="2698"/>
        <end position="2710"/>
    </location>
</feature>
<evidence type="ECO:0000256" key="3">
    <source>
        <dbReference type="SAM" id="Phobius"/>
    </source>
</evidence>
<evidence type="ECO:0000256" key="1">
    <source>
        <dbReference type="ARBA" id="ARBA00022737"/>
    </source>
</evidence>
<dbReference type="SUPFAM" id="SSF51294">
    <property type="entry name" value="Hedgehog/intein (Hint) domain"/>
    <property type="match status" value="1"/>
</dbReference>
<feature type="region of interest" description="Disordered" evidence="2">
    <location>
        <begin position="1004"/>
        <end position="1033"/>
    </location>
</feature>
<dbReference type="Gene3D" id="3.40.570.10">
    <property type="entry name" value="Extracellular Endonuclease, subunit A"/>
    <property type="match status" value="1"/>
</dbReference>
<gene>
    <name evidence="5" type="ORF">CEP50_02585</name>
</gene>
<comment type="caution">
    <text evidence="5">The sequence shown here is derived from an EMBL/GenBank/DDBJ whole genome shotgun (WGS) entry which is preliminary data.</text>
</comment>
<dbReference type="GO" id="GO:0016539">
    <property type="term" value="P:intein-mediated protein splicing"/>
    <property type="evidence" value="ECO:0007669"/>
    <property type="project" value="InterPro"/>
</dbReference>
<feature type="region of interest" description="Disordered" evidence="2">
    <location>
        <begin position="2993"/>
        <end position="3013"/>
    </location>
</feature>
<dbReference type="NCBIfam" id="TIGR03696">
    <property type="entry name" value="Rhs_assc_core"/>
    <property type="match status" value="1"/>
</dbReference>
<feature type="region of interest" description="Disordered" evidence="2">
    <location>
        <begin position="1842"/>
        <end position="1903"/>
    </location>
</feature>
<dbReference type="NCBIfam" id="TIGR01643">
    <property type="entry name" value="YD_repeat_2x"/>
    <property type="match status" value="11"/>
</dbReference>
<feature type="region of interest" description="Disordered" evidence="2">
    <location>
        <begin position="1234"/>
        <end position="1256"/>
    </location>
</feature>
<dbReference type="InterPro" id="IPR006141">
    <property type="entry name" value="Intein_N"/>
</dbReference>
<feature type="region of interest" description="Disordered" evidence="2">
    <location>
        <begin position="3498"/>
        <end position="3533"/>
    </location>
</feature>
<dbReference type="Proteomes" id="UP000239352">
    <property type="component" value="Unassembled WGS sequence"/>
</dbReference>